<evidence type="ECO:0000313" key="2">
    <source>
        <dbReference type="Proteomes" id="UP001501803"/>
    </source>
</evidence>
<proteinExistence type="predicted"/>
<dbReference type="Proteomes" id="UP001501803">
    <property type="component" value="Unassembled WGS sequence"/>
</dbReference>
<sequence>MIPSAPLPHNRLELVLVKPAIGWFPKPTVVLNGRGQPAQWGSGTWQIASGGSATIQVFLFNRLWKYGAADFTIGAEPPSVLVYSAPWLPFLRGKLRVRSRS</sequence>
<reference evidence="2" key="1">
    <citation type="journal article" date="2019" name="Int. J. Syst. Evol. Microbiol.">
        <title>The Global Catalogue of Microorganisms (GCM) 10K type strain sequencing project: providing services to taxonomists for standard genome sequencing and annotation.</title>
        <authorList>
            <consortium name="The Broad Institute Genomics Platform"/>
            <consortium name="The Broad Institute Genome Sequencing Center for Infectious Disease"/>
            <person name="Wu L."/>
            <person name="Ma J."/>
        </authorList>
    </citation>
    <scope>NUCLEOTIDE SEQUENCE [LARGE SCALE GENOMIC DNA]</scope>
    <source>
        <strain evidence="2">JCM 17021</strain>
    </source>
</reference>
<protein>
    <submittedName>
        <fullName evidence="1">Uncharacterized protein</fullName>
    </submittedName>
</protein>
<evidence type="ECO:0000313" key="1">
    <source>
        <dbReference type="EMBL" id="GAA3870976.1"/>
    </source>
</evidence>
<dbReference type="EMBL" id="BAABCN010000002">
    <property type="protein sequence ID" value="GAA3870976.1"/>
    <property type="molecule type" value="Genomic_DNA"/>
</dbReference>
<keyword evidence="2" id="KW-1185">Reference proteome</keyword>
<gene>
    <name evidence="1" type="ORF">GCM10022381_12620</name>
</gene>
<accession>A0ABP7KCK7</accession>
<name>A0ABP7KCK7_9MICO</name>
<dbReference type="RefSeq" id="WP_345063535.1">
    <property type="nucleotide sequence ID" value="NZ_BAABCN010000002.1"/>
</dbReference>
<comment type="caution">
    <text evidence="1">The sequence shown here is derived from an EMBL/GenBank/DDBJ whole genome shotgun (WGS) entry which is preliminary data.</text>
</comment>
<organism evidence="1 2">
    <name type="scientific">Leifsonia kafniensis</name>
    <dbReference type="NCBI Taxonomy" id="475957"/>
    <lineage>
        <taxon>Bacteria</taxon>
        <taxon>Bacillati</taxon>
        <taxon>Actinomycetota</taxon>
        <taxon>Actinomycetes</taxon>
        <taxon>Micrococcales</taxon>
        <taxon>Microbacteriaceae</taxon>
        <taxon>Leifsonia</taxon>
    </lineage>
</organism>